<sequence length="246" mass="27348">MPHAMENLPAYIGITFVFTTGLTVWLFYRAAHESRRVLGLVLLWLLVQGVAGLSGFYTATNTLPPFFLLMVGLPMLAIATLFITTRGQAFLKGLRIEVLMLLHIVRVPVELVLYWLYLHGAVPELMTFEGRNWDILSGLSAPAVFYFGFVNKRLGRKALLAWNFICLGLLVAIVVNAVLSAPSPFQQFAFSQPNVAIQYFPFVWLPACVVPLALMAHLVSIRQLLHDAVVPNKAQWANSHVASVTN</sequence>
<dbReference type="Proteomes" id="UP000199029">
    <property type="component" value="Unassembled WGS sequence"/>
</dbReference>
<keyword evidence="3" id="KW-1185">Reference proteome</keyword>
<feature type="transmembrane region" description="Helical" evidence="1">
    <location>
        <begin position="12"/>
        <end position="30"/>
    </location>
</feature>
<dbReference type="STRING" id="1227077.SAMN04515668_0897"/>
<feature type="transmembrane region" description="Helical" evidence="1">
    <location>
        <begin position="37"/>
        <end position="57"/>
    </location>
</feature>
<name>A0A1I5UF54_HYMAR</name>
<dbReference type="AlphaFoldDB" id="A0A1I5UF54"/>
<evidence type="ECO:0000313" key="2">
    <source>
        <dbReference type="EMBL" id="SFP93920.1"/>
    </source>
</evidence>
<evidence type="ECO:0000256" key="1">
    <source>
        <dbReference type="SAM" id="Phobius"/>
    </source>
</evidence>
<keyword evidence="1" id="KW-1133">Transmembrane helix</keyword>
<gene>
    <name evidence="2" type="ORF">SAMN04515668_0897</name>
</gene>
<reference evidence="3" key="1">
    <citation type="submission" date="2016-10" db="EMBL/GenBank/DDBJ databases">
        <authorList>
            <person name="Varghese N."/>
            <person name="Submissions S."/>
        </authorList>
    </citation>
    <scope>NUCLEOTIDE SEQUENCE [LARGE SCALE GENOMIC DNA]</scope>
    <source>
        <strain evidence="3">OR362-8,ATCC BAA-1266,JCM 13504</strain>
    </source>
</reference>
<protein>
    <submittedName>
        <fullName evidence="2">Uncharacterized protein</fullName>
    </submittedName>
</protein>
<feature type="transmembrane region" description="Helical" evidence="1">
    <location>
        <begin position="161"/>
        <end position="179"/>
    </location>
</feature>
<feature type="transmembrane region" description="Helical" evidence="1">
    <location>
        <begin position="130"/>
        <end position="149"/>
    </location>
</feature>
<feature type="transmembrane region" description="Helical" evidence="1">
    <location>
        <begin position="63"/>
        <end position="84"/>
    </location>
</feature>
<organism evidence="2 3">
    <name type="scientific">Hymenobacter arizonensis</name>
    <name type="common">Siccationidurans arizonensis</name>
    <dbReference type="NCBI Taxonomy" id="1227077"/>
    <lineage>
        <taxon>Bacteria</taxon>
        <taxon>Pseudomonadati</taxon>
        <taxon>Bacteroidota</taxon>
        <taxon>Cytophagia</taxon>
        <taxon>Cytophagales</taxon>
        <taxon>Hymenobacteraceae</taxon>
        <taxon>Hymenobacter</taxon>
    </lineage>
</organism>
<feature type="transmembrane region" description="Helical" evidence="1">
    <location>
        <begin position="199"/>
        <end position="219"/>
    </location>
</feature>
<keyword evidence="1" id="KW-0812">Transmembrane</keyword>
<evidence type="ECO:0000313" key="3">
    <source>
        <dbReference type="Proteomes" id="UP000199029"/>
    </source>
</evidence>
<feature type="transmembrane region" description="Helical" evidence="1">
    <location>
        <begin position="96"/>
        <end position="118"/>
    </location>
</feature>
<accession>A0A1I5UF54</accession>
<dbReference type="EMBL" id="FOXS01000001">
    <property type="protein sequence ID" value="SFP93920.1"/>
    <property type="molecule type" value="Genomic_DNA"/>
</dbReference>
<proteinExistence type="predicted"/>
<keyword evidence="1" id="KW-0472">Membrane</keyword>